<dbReference type="PROSITE" id="PS51318">
    <property type="entry name" value="TAT"/>
    <property type="match status" value="1"/>
</dbReference>
<evidence type="ECO:0000256" key="4">
    <source>
        <dbReference type="ARBA" id="ARBA00022723"/>
    </source>
</evidence>
<accession>A0A521G3L6</accession>
<dbReference type="SUPFAM" id="SSF55166">
    <property type="entry name" value="Hedgehog/DD-peptidase"/>
    <property type="match status" value="1"/>
</dbReference>
<feature type="chain" id="PRO_5021861714" description="Murein endopeptidase K" evidence="13">
    <location>
        <begin position="23"/>
        <end position="184"/>
    </location>
</feature>
<keyword evidence="9" id="KW-0482">Metalloprotease</keyword>
<evidence type="ECO:0000313" key="14">
    <source>
        <dbReference type="EMBL" id="TAA75626.1"/>
    </source>
</evidence>
<keyword evidence="6" id="KW-0378">Hydrolase</keyword>
<organism evidence="14 15">
    <name type="scientific">Candidatus Electronema aureum</name>
    <dbReference type="NCBI Taxonomy" id="2005002"/>
    <lineage>
        <taxon>Bacteria</taxon>
        <taxon>Pseudomonadati</taxon>
        <taxon>Thermodesulfobacteriota</taxon>
        <taxon>Desulfobulbia</taxon>
        <taxon>Desulfobulbales</taxon>
        <taxon>Desulfobulbaceae</taxon>
        <taxon>Candidatus Electronema</taxon>
    </lineage>
</organism>
<dbReference type="Proteomes" id="UP000316238">
    <property type="component" value="Unassembled WGS sequence"/>
</dbReference>
<dbReference type="GO" id="GO:0071555">
    <property type="term" value="P:cell wall organization"/>
    <property type="evidence" value="ECO:0007669"/>
    <property type="project" value="UniProtKB-KW"/>
</dbReference>
<keyword evidence="8" id="KW-0411">Iron-sulfur</keyword>
<evidence type="ECO:0000256" key="6">
    <source>
        <dbReference type="ARBA" id="ARBA00022801"/>
    </source>
</evidence>
<dbReference type="EMBL" id="NQJD01000005">
    <property type="protein sequence ID" value="TAA75626.1"/>
    <property type="molecule type" value="Genomic_DNA"/>
</dbReference>
<dbReference type="Pfam" id="PF05951">
    <property type="entry name" value="Peptidase_M15_2"/>
    <property type="match status" value="1"/>
</dbReference>
<comment type="pathway">
    <text evidence="2">Cell wall biogenesis; cell wall polysaccharide biosynthesis.</text>
</comment>
<dbReference type="PANTHER" id="PTHR37425">
    <property type="match status" value="1"/>
</dbReference>
<dbReference type="Gene3D" id="3.30.1380.10">
    <property type="match status" value="1"/>
</dbReference>
<name>A0A521G3L6_9BACT</name>
<evidence type="ECO:0000256" key="3">
    <source>
        <dbReference type="ARBA" id="ARBA00022670"/>
    </source>
</evidence>
<dbReference type="InterPro" id="IPR009045">
    <property type="entry name" value="Zn_M74/Hedgehog-like"/>
</dbReference>
<dbReference type="GO" id="GO:0008237">
    <property type="term" value="F:metallopeptidase activity"/>
    <property type="evidence" value="ECO:0007669"/>
    <property type="project" value="UniProtKB-KW"/>
</dbReference>
<keyword evidence="3" id="KW-0645">Protease</keyword>
<feature type="signal peptide" evidence="13">
    <location>
        <begin position="1"/>
        <end position="22"/>
    </location>
</feature>
<evidence type="ECO:0000256" key="10">
    <source>
        <dbReference type="ARBA" id="ARBA00023316"/>
    </source>
</evidence>
<keyword evidence="7" id="KW-0862">Zinc</keyword>
<evidence type="ECO:0000256" key="1">
    <source>
        <dbReference type="ARBA" id="ARBA00001947"/>
    </source>
</evidence>
<evidence type="ECO:0000256" key="5">
    <source>
        <dbReference type="ARBA" id="ARBA00022729"/>
    </source>
</evidence>
<dbReference type="PANTHER" id="PTHR37425:SF1">
    <property type="entry name" value="OUTER MEMBRANE PROTEIN"/>
    <property type="match status" value="1"/>
</dbReference>
<dbReference type="GO" id="GO:0046872">
    <property type="term" value="F:metal ion binding"/>
    <property type="evidence" value="ECO:0007669"/>
    <property type="project" value="UniProtKB-KW"/>
</dbReference>
<dbReference type="InterPro" id="IPR010275">
    <property type="entry name" value="MepK"/>
</dbReference>
<keyword evidence="10" id="KW-0961">Cell wall biogenesis/degradation</keyword>
<dbReference type="GO" id="GO:0051536">
    <property type="term" value="F:iron-sulfur cluster binding"/>
    <property type="evidence" value="ECO:0007669"/>
    <property type="project" value="UniProtKB-KW"/>
</dbReference>
<gene>
    <name evidence="14" type="ORF">CDV28_10583</name>
</gene>
<dbReference type="InterPro" id="IPR006311">
    <property type="entry name" value="TAT_signal"/>
</dbReference>
<dbReference type="CDD" id="cd14844">
    <property type="entry name" value="Zn-DD-carboxypeptidase_like"/>
    <property type="match status" value="1"/>
</dbReference>
<evidence type="ECO:0000256" key="12">
    <source>
        <dbReference type="ARBA" id="ARBA00093666"/>
    </source>
</evidence>
<proteinExistence type="inferred from homology"/>
<reference evidence="14" key="1">
    <citation type="submission" date="2017-07" db="EMBL/GenBank/DDBJ databases">
        <title>The cable genome - Insights into the physiology and evolution of filamentous bacteria capable of sulfide oxidation via long distance electron transfer.</title>
        <authorList>
            <person name="Thorup C."/>
            <person name="Bjerg J.T."/>
            <person name="Schreiber L."/>
            <person name="Nielsen L.P."/>
            <person name="Kjeldsen K.U."/>
            <person name="Boesen T."/>
            <person name="Boggild A."/>
            <person name="Meysman F."/>
            <person name="Geelhoed J."/>
            <person name="Schramm A."/>
        </authorList>
    </citation>
    <scope>NUCLEOTIDE SEQUENCE [LARGE SCALE GENOMIC DNA]</scope>
    <source>
        <strain evidence="14">GS</strain>
    </source>
</reference>
<comment type="similarity">
    <text evidence="11">Belongs to the peptidase M15 family.</text>
</comment>
<protein>
    <recommendedName>
        <fullName evidence="12">Murein endopeptidase K</fullName>
    </recommendedName>
</protein>
<keyword evidence="4" id="KW-0479">Metal-binding</keyword>
<sequence>MDRRSFLALGAKAAAGILVAHAAPALAAVPTRPRADKGTRNLAFYHTHTRECLDINYLRNGKYDFKALQQINKYLRDFRTSEVYPIDPEILNILWTIQQEIGCRSTYEIISAYRSPQTNQKLRGNSDGVAKRSLHMQGQAVDIRLTGKNTRMVRDCAVALEAGGVGYYAASDFVHIDTGKFRTW</sequence>
<keyword evidence="8" id="KW-0408">Iron</keyword>
<evidence type="ECO:0000256" key="13">
    <source>
        <dbReference type="SAM" id="SignalP"/>
    </source>
</evidence>
<dbReference type="GO" id="GO:0006508">
    <property type="term" value="P:proteolysis"/>
    <property type="evidence" value="ECO:0007669"/>
    <property type="project" value="UniProtKB-KW"/>
</dbReference>
<comment type="caution">
    <text evidence="14">The sequence shown here is derived from an EMBL/GenBank/DDBJ whole genome shotgun (WGS) entry which is preliminary data.</text>
</comment>
<evidence type="ECO:0000256" key="11">
    <source>
        <dbReference type="ARBA" id="ARBA00093448"/>
    </source>
</evidence>
<evidence type="ECO:0000256" key="9">
    <source>
        <dbReference type="ARBA" id="ARBA00023049"/>
    </source>
</evidence>
<keyword evidence="5 13" id="KW-0732">Signal</keyword>
<evidence type="ECO:0000313" key="15">
    <source>
        <dbReference type="Proteomes" id="UP000316238"/>
    </source>
</evidence>
<dbReference type="AlphaFoldDB" id="A0A521G3L6"/>
<evidence type="ECO:0000256" key="7">
    <source>
        <dbReference type="ARBA" id="ARBA00022833"/>
    </source>
</evidence>
<evidence type="ECO:0000256" key="2">
    <source>
        <dbReference type="ARBA" id="ARBA00004776"/>
    </source>
</evidence>
<comment type="cofactor">
    <cofactor evidence="1">
        <name>Zn(2+)</name>
        <dbReference type="ChEBI" id="CHEBI:29105"/>
    </cofactor>
</comment>
<keyword evidence="15" id="KW-1185">Reference proteome</keyword>
<evidence type="ECO:0000256" key="8">
    <source>
        <dbReference type="ARBA" id="ARBA00023014"/>
    </source>
</evidence>